<organism evidence="1 2">
    <name type="scientific">Trifolium medium</name>
    <dbReference type="NCBI Taxonomy" id="97028"/>
    <lineage>
        <taxon>Eukaryota</taxon>
        <taxon>Viridiplantae</taxon>
        <taxon>Streptophyta</taxon>
        <taxon>Embryophyta</taxon>
        <taxon>Tracheophyta</taxon>
        <taxon>Spermatophyta</taxon>
        <taxon>Magnoliopsida</taxon>
        <taxon>eudicotyledons</taxon>
        <taxon>Gunneridae</taxon>
        <taxon>Pentapetalae</taxon>
        <taxon>rosids</taxon>
        <taxon>fabids</taxon>
        <taxon>Fabales</taxon>
        <taxon>Fabaceae</taxon>
        <taxon>Papilionoideae</taxon>
        <taxon>50 kb inversion clade</taxon>
        <taxon>NPAAA clade</taxon>
        <taxon>Hologalegina</taxon>
        <taxon>IRL clade</taxon>
        <taxon>Trifolieae</taxon>
        <taxon>Trifolium</taxon>
    </lineage>
</organism>
<evidence type="ECO:0000313" key="1">
    <source>
        <dbReference type="EMBL" id="MCI79356.1"/>
    </source>
</evidence>
<name>A0A392UTQ3_9FABA</name>
<dbReference type="EMBL" id="LXQA010971999">
    <property type="protein sequence ID" value="MCI79356.1"/>
    <property type="molecule type" value="Genomic_DNA"/>
</dbReference>
<dbReference type="AlphaFoldDB" id="A0A392UTQ3"/>
<proteinExistence type="predicted"/>
<evidence type="ECO:0000313" key="2">
    <source>
        <dbReference type="Proteomes" id="UP000265520"/>
    </source>
</evidence>
<reference evidence="1 2" key="1">
    <citation type="journal article" date="2018" name="Front. Plant Sci.">
        <title>Red Clover (Trifolium pratense) and Zigzag Clover (T. medium) - A Picture of Genomic Similarities and Differences.</title>
        <authorList>
            <person name="Dluhosova J."/>
            <person name="Istvanek J."/>
            <person name="Nedelnik J."/>
            <person name="Repkova J."/>
        </authorList>
    </citation>
    <scope>NUCLEOTIDE SEQUENCE [LARGE SCALE GENOMIC DNA]</scope>
    <source>
        <strain evidence="2">cv. 10/8</strain>
        <tissue evidence="1">Leaf</tissue>
    </source>
</reference>
<accession>A0A392UTQ3</accession>
<dbReference type="Proteomes" id="UP000265520">
    <property type="component" value="Unassembled WGS sequence"/>
</dbReference>
<feature type="non-terminal residue" evidence="1">
    <location>
        <position position="46"/>
    </location>
</feature>
<sequence length="46" mass="5444">MYVRGRLVDYNEDEINRLLGAVVPQQCTFLAIKDEIEHWNLDVRNP</sequence>
<protein>
    <submittedName>
        <fullName evidence="1">Uncharacterized protein</fullName>
    </submittedName>
</protein>
<keyword evidence="2" id="KW-1185">Reference proteome</keyword>
<comment type="caution">
    <text evidence="1">The sequence shown here is derived from an EMBL/GenBank/DDBJ whole genome shotgun (WGS) entry which is preliminary data.</text>
</comment>